<proteinExistence type="predicted"/>
<reference evidence="2 3" key="2">
    <citation type="submission" date="2019-09" db="EMBL/GenBank/DDBJ databases">
        <authorList>
            <person name="Jin C."/>
        </authorList>
    </citation>
    <scope>NUCLEOTIDE SEQUENCE [LARGE SCALE GENOMIC DNA]</scope>
    <source>
        <strain evidence="2 3">BN130099</strain>
    </source>
</reference>
<protein>
    <submittedName>
        <fullName evidence="2">Uncharacterized protein</fullName>
    </submittedName>
</protein>
<keyword evidence="3" id="KW-1185">Reference proteome</keyword>
<reference evidence="2 3" key="1">
    <citation type="submission" date="2019-09" db="EMBL/GenBank/DDBJ databases">
        <title>Nocardioides panacisoli sp. nov., isolated from the soil of a ginseng field.</title>
        <authorList>
            <person name="Cho C."/>
        </authorList>
    </citation>
    <scope>NUCLEOTIDE SEQUENCE [LARGE SCALE GENOMIC DNA]</scope>
    <source>
        <strain evidence="2 3">BN130099</strain>
    </source>
</reference>
<dbReference type="AlphaFoldDB" id="A0A5B1L7Y6"/>
<accession>A0A5B1L7Y6</accession>
<comment type="caution">
    <text evidence="2">The sequence shown here is derived from an EMBL/GenBank/DDBJ whole genome shotgun (WGS) entry which is preliminary data.</text>
</comment>
<feature type="transmembrane region" description="Helical" evidence="1">
    <location>
        <begin position="75"/>
        <end position="99"/>
    </location>
</feature>
<feature type="transmembrane region" description="Helical" evidence="1">
    <location>
        <begin position="20"/>
        <end position="41"/>
    </location>
</feature>
<keyword evidence="1" id="KW-0472">Membrane</keyword>
<feature type="transmembrane region" description="Helical" evidence="1">
    <location>
        <begin position="47"/>
        <end position="68"/>
    </location>
</feature>
<dbReference type="Proteomes" id="UP000325003">
    <property type="component" value="Unassembled WGS sequence"/>
</dbReference>
<evidence type="ECO:0000313" key="3">
    <source>
        <dbReference type="Proteomes" id="UP000325003"/>
    </source>
</evidence>
<name>A0A5B1L7Y6_9ACTN</name>
<sequence>MAGLNRRRRIKPVVEGRGDLSFTPFLGMILIVSSLFLYGASGLIAPWWGIVAMLVIWLVLFVLCCRWWSAHPKRLVWIGGLSFPLWFVLIVGGALAFGWKS</sequence>
<organism evidence="2 3">
    <name type="scientific">Nocardioides humilatus</name>
    <dbReference type="NCBI Taxonomy" id="2607660"/>
    <lineage>
        <taxon>Bacteria</taxon>
        <taxon>Bacillati</taxon>
        <taxon>Actinomycetota</taxon>
        <taxon>Actinomycetes</taxon>
        <taxon>Propionibacteriales</taxon>
        <taxon>Nocardioidaceae</taxon>
        <taxon>Nocardioides</taxon>
    </lineage>
</organism>
<dbReference type="RefSeq" id="WP_149729473.1">
    <property type="nucleotide sequence ID" value="NZ_VUJV01000006.1"/>
</dbReference>
<keyword evidence="1" id="KW-1133">Transmembrane helix</keyword>
<dbReference type="EMBL" id="VUJV01000006">
    <property type="protein sequence ID" value="KAA1416803.1"/>
    <property type="molecule type" value="Genomic_DNA"/>
</dbReference>
<evidence type="ECO:0000313" key="2">
    <source>
        <dbReference type="EMBL" id="KAA1416803.1"/>
    </source>
</evidence>
<keyword evidence="1" id="KW-0812">Transmembrane</keyword>
<evidence type="ECO:0000256" key="1">
    <source>
        <dbReference type="SAM" id="Phobius"/>
    </source>
</evidence>
<gene>
    <name evidence="2" type="ORF">F0U44_16575</name>
</gene>